<dbReference type="EMBL" id="MT143675">
    <property type="protein sequence ID" value="QJA99952.1"/>
    <property type="molecule type" value="Genomic_DNA"/>
</dbReference>
<accession>A0A6M3M2D5</accession>
<gene>
    <name evidence="1" type="ORF">MM171A00766_0015</name>
    <name evidence="2" type="ORF">MM171B00553_0020</name>
</gene>
<proteinExistence type="predicted"/>
<dbReference type="AlphaFoldDB" id="A0A6M3M2D5"/>
<evidence type="ECO:0000313" key="1">
    <source>
        <dbReference type="EMBL" id="QJA99952.1"/>
    </source>
</evidence>
<reference evidence="1" key="1">
    <citation type="submission" date="2020-03" db="EMBL/GenBank/DDBJ databases">
        <title>The deep terrestrial virosphere.</title>
        <authorList>
            <person name="Holmfeldt K."/>
            <person name="Nilsson E."/>
            <person name="Simone D."/>
            <person name="Lopez-Fernandez M."/>
            <person name="Wu X."/>
            <person name="de Brujin I."/>
            <person name="Lundin D."/>
            <person name="Andersson A."/>
            <person name="Bertilsson S."/>
            <person name="Dopson M."/>
        </authorList>
    </citation>
    <scope>NUCLEOTIDE SEQUENCE</scope>
    <source>
        <strain evidence="1">MM171A00766</strain>
        <strain evidence="2">MM171B00553</strain>
    </source>
</reference>
<protein>
    <submittedName>
        <fullName evidence="1">Uncharacterized protein</fullName>
    </submittedName>
</protein>
<evidence type="ECO:0000313" key="2">
    <source>
        <dbReference type="EMBL" id="QJB03773.1"/>
    </source>
</evidence>
<sequence>MKIQKIKLFELRELLQGLNEGFYHRDSNKFSYAVMRNLNKVNSLIKEIHAKNHPNLMMPYIKDSGAIQKLRKQVIKLNKDHWQYEENGKNPKLDEHNRPILKDEVAYKKDYDELLKKHPVADKELKEVEKAHIDNLHSDIEVDWYTVEDQWVAPMPGALLEKIQFMIIKDNTLRILR</sequence>
<organism evidence="1">
    <name type="scientific">viral metagenome</name>
    <dbReference type="NCBI Taxonomy" id="1070528"/>
    <lineage>
        <taxon>unclassified sequences</taxon>
        <taxon>metagenomes</taxon>
        <taxon>organismal metagenomes</taxon>
    </lineage>
</organism>
<dbReference type="EMBL" id="MT143860">
    <property type="protein sequence ID" value="QJB03773.1"/>
    <property type="molecule type" value="Genomic_DNA"/>
</dbReference>
<name>A0A6M3M2D5_9ZZZZ</name>